<feature type="compositionally biased region" description="Polar residues" evidence="1">
    <location>
        <begin position="85"/>
        <end position="105"/>
    </location>
</feature>
<gene>
    <name evidence="2" type="ORF">CPB83DRAFT_46035</name>
</gene>
<feature type="compositionally biased region" description="Low complexity" evidence="1">
    <location>
        <begin position="145"/>
        <end position="157"/>
    </location>
</feature>
<organism evidence="2 3">
    <name type="scientific">Crepidotus variabilis</name>
    <dbReference type="NCBI Taxonomy" id="179855"/>
    <lineage>
        <taxon>Eukaryota</taxon>
        <taxon>Fungi</taxon>
        <taxon>Dikarya</taxon>
        <taxon>Basidiomycota</taxon>
        <taxon>Agaricomycotina</taxon>
        <taxon>Agaricomycetes</taxon>
        <taxon>Agaricomycetidae</taxon>
        <taxon>Agaricales</taxon>
        <taxon>Agaricineae</taxon>
        <taxon>Crepidotaceae</taxon>
        <taxon>Crepidotus</taxon>
    </lineage>
</organism>
<feature type="compositionally biased region" description="Polar residues" evidence="1">
    <location>
        <begin position="300"/>
        <end position="310"/>
    </location>
</feature>
<evidence type="ECO:0000313" key="3">
    <source>
        <dbReference type="Proteomes" id="UP000807306"/>
    </source>
</evidence>
<feature type="compositionally biased region" description="Basic residues" evidence="1">
    <location>
        <begin position="14"/>
        <end position="24"/>
    </location>
</feature>
<feature type="compositionally biased region" description="Low complexity" evidence="1">
    <location>
        <begin position="25"/>
        <end position="36"/>
    </location>
</feature>
<feature type="compositionally biased region" description="Low complexity" evidence="1">
    <location>
        <begin position="231"/>
        <end position="259"/>
    </location>
</feature>
<sequence length="362" mass="39056">MATPPAPSAEVKAPKPKRLTKPPRRQSVPPVSVAAPEPRPRPPATRRVSAPVDLTPILSTQSVDNNPTRRVYFADRPMVSPFIRRNTTPDLPSPAKTQSMFQSIHSVVSGGSRPSSPALPPKDLDINQASGDTCSILEAPESDSSRPPSRSSLFRASVGLQKLKFGMKPRSESLDRANDKADQNSIASADTAGSDKSSRRFSYTFPLTRPRNAIDLTIDTPAPSPSRISFRRGPSPARPSSSPSRCASPLPSASDLLSPTFLRKSQKRASVPIPRTMPYGAPYFATPPAPIVPDIINQPGYPNTSSQTNEDTNDSRKSSLDSDSEVSRGRSIKRITLNCATRTGPKRKSASIDLVQITQKCT</sequence>
<name>A0A9P6EMM6_9AGAR</name>
<keyword evidence="3" id="KW-1185">Reference proteome</keyword>
<protein>
    <submittedName>
        <fullName evidence="2">Uncharacterized protein</fullName>
    </submittedName>
</protein>
<feature type="compositionally biased region" description="Basic and acidic residues" evidence="1">
    <location>
        <begin position="169"/>
        <end position="182"/>
    </location>
</feature>
<reference evidence="2" key="1">
    <citation type="submission" date="2020-11" db="EMBL/GenBank/DDBJ databases">
        <authorList>
            <consortium name="DOE Joint Genome Institute"/>
            <person name="Ahrendt S."/>
            <person name="Riley R."/>
            <person name="Andreopoulos W."/>
            <person name="Labutti K."/>
            <person name="Pangilinan J."/>
            <person name="Ruiz-Duenas F.J."/>
            <person name="Barrasa J.M."/>
            <person name="Sanchez-Garcia M."/>
            <person name="Camarero S."/>
            <person name="Miyauchi S."/>
            <person name="Serrano A."/>
            <person name="Linde D."/>
            <person name="Babiker R."/>
            <person name="Drula E."/>
            <person name="Ayuso-Fernandez I."/>
            <person name="Pacheco R."/>
            <person name="Padilla G."/>
            <person name="Ferreira P."/>
            <person name="Barriuso J."/>
            <person name="Kellner H."/>
            <person name="Castanera R."/>
            <person name="Alfaro M."/>
            <person name="Ramirez L."/>
            <person name="Pisabarro A.G."/>
            <person name="Kuo A."/>
            <person name="Tritt A."/>
            <person name="Lipzen A."/>
            <person name="He G."/>
            <person name="Yan M."/>
            <person name="Ng V."/>
            <person name="Cullen D."/>
            <person name="Martin F."/>
            <person name="Rosso M.-N."/>
            <person name="Henrissat B."/>
            <person name="Hibbett D."/>
            <person name="Martinez A.T."/>
            <person name="Grigoriev I.V."/>
        </authorList>
    </citation>
    <scope>NUCLEOTIDE SEQUENCE</scope>
    <source>
        <strain evidence="2">CBS 506.95</strain>
    </source>
</reference>
<accession>A0A9P6EMM6</accession>
<evidence type="ECO:0000313" key="2">
    <source>
        <dbReference type="EMBL" id="KAF9531891.1"/>
    </source>
</evidence>
<feature type="region of interest" description="Disordered" evidence="1">
    <location>
        <begin position="1"/>
        <end position="332"/>
    </location>
</feature>
<feature type="compositionally biased region" description="Basic and acidic residues" evidence="1">
    <location>
        <begin position="313"/>
        <end position="328"/>
    </location>
</feature>
<feature type="compositionally biased region" description="Low complexity" evidence="1">
    <location>
        <begin position="106"/>
        <end position="116"/>
    </location>
</feature>
<proteinExistence type="predicted"/>
<feature type="compositionally biased region" description="Polar residues" evidence="1">
    <location>
        <begin position="57"/>
        <end position="68"/>
    </location>
</feature>
<dbReference type="AlphaFoldDB" id="A0A9P6EMM6"/>
<dbReference type="OrthoDB" id="3062721at2759"/>
<dbReference type="EMBL" id="MU157833">
    <property type="protein sequence ID" value="KAF9531891.1"/>
    <property type="molecule type" value="Genomic_DNA"/>
</dbReference>
<evidence type="ECO:0000256" key="1">
    <source>
        <dbReference type="SAM" id="MobiDB-lite"/>
    </source>
</evidence>
<dbReference type="Proteomes" id="UP000807306">
    <property type="component" value="Unassembled WGS sequence"/>
</dbReference>
<comment type="caution">
    <text evidence="2">The sequence shown here is derived from an EMBL/GenBank/DDBJ whole genome shotgun (WGS) entry which is preliminary data.</text>
</comment>